<gene>
    <name evidence="1" type="ordered locus">Ngar_c05230</name>
</gene>
<protein>
    <submittedName>
        <fullName evidence="1">Uncharacterized protein</fullName>
    </submittedName>
</protein>
<dbReference type="KEGG" id="nga:Ngar_c05230"/>
<sequence>MCDWYLFLILGRLSRNEFLKCAGQMIHAEKEKNISQQQLCWLDGRI</sequence>
<dbReference type="EMBL" id="CP002408">
    <property type="protein sequence ID" value="AFU57466.1"/>
    <property type="molecule type" value="Genomic_DNA"/>
</dbReference>
<reference evidence="1 2" key="1">
    <citation type="journal article" date="2012" name="Environ. Microbiol.">
        <title>The genome of the ammonia-oxidizing Candidatus Nitrososphaera gargensis: insights into metabolic versatility and environmental adaptations.</title>
        <authorList>
            <person name="Spang A."/>
            <person name="Poehlein A."/>
            <person name="Offre P."/>
            <person name="Zumbragel S."/>
            <person name="Haider S."/>
            <person name="Rychlik N."/>
            <person name="Nowka B."/>
            <person name="Schmeisser C."/>
            <person name="Lebedeva E.V."/>
            <person name="Rattei T."/>
            <person name="Bohm C."/>
            <person name="Schmid M."/>
            <person name="Galushko A."/>
            <person name="Hatzenpichler R."/>
            <person name="Weinmaier T."/>
            <person name="Daniel R."/>
            <person name="Schleper C."/>
            <person name="Spieck E."/>
            <person name="Streit W."/>
            <person name="Wagner M."/>
        </authorList>
    </citation>
    <scope>NUCLEOTIDE SEQUENCE [LARGE SCALE GENOMIC DNA]</scope>
    <source>
        <strain evidence="2">Ga9.2</strain>
    </source>
</reference>
<dbReference type="BioCyc" id="CNIT1237085:G1324-521-MONOMER"/>
<evidence type="ECO:0000313" key="1">
    <source>
        <dbReference type="EMBL" id="AFU57466.1"/>
    </source>
</evidence>
<accession>K0I870</accession>
<name>K0I870_NITGG</name>
<dbReference type="HOGENOM" id="CLU_3178700_0_0_2"/>
<dbReference type="InParanoid" id="K0I870"/>
<organism evidence="1 2">
    <name type="scientific">Nitrososphaera gargensis (strain Ga9.2)</name>
    <dbReference type="NCBI Taxonomy" id="1237085"/>
    <lineage>
        <taxon>Archaea</taxon>
        <taxon>Nitrososphaerota</taxon>
        <taxon>Nitrososphaeria</taxon>
        <taxon>Nitrososphaerales</taxon>
        <taxon>Nitrososphaeraceae</taxon>
        <taxon>Nitrososphaera</taxon>
    </lineage>
</organism>
<keyword evidence="2" id="KW-1185">Reference proteome</keyword>
<proteinExistence type="predicted"/>
<dbReference type="AlphaFoldDB" id="K0I870"/>
<evidence type="ECO:0000313" key="2">
    <source>
        <dbReference type="Proteomes" id="UP000008037"/>
    </source>
</evidence>
<dbReference type="Proteomes" id="UP000008037">
    <property type="component" value="Chromosome"/>
</dbReference>